<dbReference type="SUPFAM" id="SSF46785">
    <property type="entry name" value="Winged helix' DNA-binding domain"/>
    <property type="match status" value="1"/>
</dbReference>
<comment type="caution">
    <text evidence="4">The sequence shown here is derived from an EMBL/GenBank/DDBJ whole genome shotgun (WGS) entry which is preliminary data.</text>
</comment>
<dbReference type="RefSeq" id="WP_379950888.1">
    <property type="nucleotide sequence ID" value="NZ_JBHMAF010000155.1"/>
</dbReference>
<dbReference type="EMBL" id="JBHMAF010000155">
    <property type="protein sequence ID" value="MFB9760583.1"/>
    <property type="molecule type" value="Genomic_DNA"/>
</dbReference>
<dbReference type="Gene3D" id="1.10.10.10">
    <property type="entry name" value="Winged helix-like DNA-binding domain superfamily/Winged helix DNA-binding domain"/>
    <property type="match status" value="1"/>
</dbReference>
<dbReference type="CDD" id="cd24077">
    <property type="entry name" value="ASKHA_ATPase_ROK_SaXylR-like"/>
    <property type="match status" value="1"/>
</dbReference>
<sequence length="391" mass="43850">MITGDATYIKKINRSLIISKIIEHGMVSRADLSKITGLNKATISVQVSDLLAEELIIETRQEHKNLGRRPIMLSINKHAGFVLGIDLDNHTITFTLSDISGFPIQTNIIELHTSDYDEILKLLIREINYYKNESAQTRYGLVGVVIGIHGIVNKDEMINFVPKHQWQNKPLKEDLEAAAGTPVYIENNANLCSFAEIVYKHHQSNNLLSVNLYSGIGLGIMVNGELLKGYHGYAGEIGHIIVVPDGKPCNCGNFGCWEQYASEYSFFTQLAQKKETLWVSYEDIRGWLIHQEPVTLVQIHEFIKFLSIGLNNLINLYNPEILIINSELLCLYPNAIDQIKARLASTVSHYRELLLSELGKEACIMGACALAIKNFLDISELKLTIGTDPLQ</sequence>
<dbReference type="InterPro" id="IPR043129">
    <property type="entry name" value="ATPase_NBD"/>
</dbReference>
<comment type="similarity">
    <text evidence="2">Belongs to the ROK (NagC/XylR) family.</text>
</comment>
<gene>
    <name evidence="4" type="ORF">ACFFMS_19925</name>
</gene>
<organism evidence="4 5">
    <name type="scientific">Ectobacillus funiculus</name>
    <dbReference type="NCBI Taxonomy" id="137993"/>
    <lineage>
        <taxon>Bacteria</taxon>
        <taxon>Bacillati</taxon>
        <taxon>Bacillota</taxon>
        <taxon>Bacilli</taxon>
        <taxon>Bacillales</taxon>
        <taxon>Bacillaceae</taxon>
        <taxon>Ectobacillus</taxon>
    </lineage>
</organism>
<dbReference type="SUPFAM" id="SSF53067">
    <property type="entry name" value="Actin-like ATPase domain"/>
    <property type="match status" value="1"/>
</dbReference>
<dbReference type="InterPro" id="IPR036388">
    <property type="entry name" value="WH-like_DNA-bd_sf"/>
</dbReference>
<evidence type="ECO:0000256" key="1">
    <source>
        <dbReference type="ARBA" id="ARBA00002486"/>
    </source>
</evidence>
<proteinExistence type="inferred from homology"/>
<dbReference type="InterPro" id="IPR036390">
    <property type="entry name" value="WH_DNA-bd_sf"/>
</dbReference>
<dbReference type="Gene3D" id="3.30.420.40">
    <property type="match status" value="2"/>
</dbReference>
<dbReference type="InterPro" id="IPR000600">
    <property type="entry name" value="ROK"/>
</dbReference>
<protein>
    <submittedName>
        <fullName evidence="4">ROK family protein</fullName>
    </submittedName>
</protein>
<keyword evidence="3" id="KW-0859">Xylose metabolism</keyword>
<reference evidence="4 5" key="1">
    <citation type="submission" date="2024-09" db="EMBL/GenBank/DDBJ databases">
        <authorList>
            <person name="Sun Q."/>
            <person name="Mori K."/>
        </authorList>
    </citation>
    <scope>NUCLEOTIDE SEQUENCE [LARGE SCALE GENOMIC DNA]</scope>
    <source>
        <strain evidence="4 5">JCM 11201</strain>
    </source>
</reference>
<dbReference type="Pfam" id="PF00480">
    <property type="entry name" value="ROK"/>
    <property type="match status" value="1"/>
</dbReference>
<dbReference type="PROSITE" id="PS01125">
    <property type="entry name" value="ROK"/>
    <property type="match status" value="1"/>
</dbReference>
<evidence type="ECO:0000313" key="4">
    <source>
        <dbReference type="EMBL" id="MFB9760583.1"/>
    </source>
</evidence>
<dbReference type="PANTHER" id="PTHR18964">
    <property type="entry name" value="ROK (REPRESSOR, ORF, KINASE) FAMILY"/>
    <property type="match status" value="1"/>
</dbReference>
<dbReference type="Proteomes" id="UP001589609">
    <property type="component" value="Unassembled WGS sequence"/>
</dbReference>
<evidence type="ECO:0000313" key="5">
    <source>
        <dbReference type="Proteomes" id="UP001589609"/>
    </source>
</evidence>
<name>A0ABV5WK37_9BACI</name>
<evidence type="ECO:0000256" key="2">
    <source>
        <dbReference type="ARBA" id="ARBA00006479"/>
    </source>
</evidence>
<keyword evidence="3" id="KW-0119">Carbohydrate metabolism</keyword>
<dbReference type="PANTHER" id="PTHR18964:SF149">
    <property type="entry name" value="BIFUNCTIONAL UDP-N-ACETYLGLUCOSAMINE 2-EPIMERASE_N-ACETYLMANNOSAMINE KINASE"/>
    <property type="match status" value="1"/>
</dbReference>
<keyword evidence="5" id="KW-1185">Reference proteome</keyword>
<comment type="function">
    <text evidence="1">Transcriptional repressor of xylose-utilizing enzymes.</text>
</comment>
<evidence type="ECO:0000256" key="3">
    <source>
        <dbReference type="ARBA" id="ARBA00022629"/>
    </source>
</evidence>
<dbReference type="InterPro" id="IPR049874">
    <property type="entry name" value="ROK_cs"/>
</dbReference>
<accession>A0ABV5WK37</accession>